<dbReference type="GO" id="GO:0016874">
    <property type="term" value="F:ligase activity"/>
    <property type="evidence" value="ECO:0007669"/>
    <property type="project" value="UniProtKB-KW"/>
</dbReference>
<accession>A0A7W7CB58</accession>
<gene>
    <name evidence="1" type="ORF">HNR67_004024</name>
</gene>
<evidence type="ECO:0000313" key="1">
    <source>
        <dbReference type="EMBL" id="MBB4677906.1"/>
    </source>
</evidence>
<comment type="caution">
    <text evidence="1">The sequence shown here is derived from an EMBL/GenBank/DDBJ whole genome shotgun (WGS) entry which is preliminary data.</text>
</comment>
<dbReference type="AlphaFoldDB" id="A0A7W7CB58"/>
<keyword evidence="1" id="KW-0436">Ligase</keyword>
<name>A0A7W7CB58_9PSEU</name>
<sequence>MADRIELRIDHLVLDGVAQPHQVTEITEAVHAELTRLLTATPAGRWAPARRRRVVGRAVVTGRPGQLATAIAQSVHQAVRGGAE</sequence>
<keyword evidence="2" id="KW-1185">Reference proteome</keyword>
<reference evidence="1 2" key="1">
    <citation type="submission" date="2020-08" db="EMBL/GenBank/DDBJ databases">
        <title>Sequencing the genomes of 1000 actinobacteria strains.</title>
        <authorList>
            <person name="Klenk H.-P."/>
        </authorList>
    </citation>
    <scope>NUCLEOTIDE SEQUENCE [LARGE SCALE GENOMIC DNA]</scope>
    <source>
        <strain evidence="1 2">DSM 44230</strain>
    </source>
</reference>
<evidence type="ECO:0000313" key="2">
    <source>
        <dbReference type="Proteomes" id="UP000533598"/>
    </source>
</evidence>
<dbReference type="EMBL" id="JACHMH010000001">
    <property type="protein sequence ID" value="MBB4677906.1"/>
    <property type="molecule type" value="Genomic_DNA"/>
</dbReference>
<protein>
    <submittedName>
        <fullName evidence="1">Gamma-glutamyl:cysteine ligase YbdK (ATP-grasp superfamily)</fullName>
    </submittedName>
</protein>
<proteinExistence type="predicted"/>
<dbReference type="RefSeq" id="WP_185003792.1">
    <property type="nucleotide sequence ID" value="NZ_BAAAUI010000044.1"/>
</dbReference>
<dbReference type="Proteomes" id="UP000533598">
    <property type="component" value="Unassembled WGS sequence"/>
</dbReference>
<organism evidence="1 2">
    <name type="scientific">Crossiella cryophila</name>
    <dbReference type="NCBI Taxonomy" id="43355"/>
    <lineage>
        <taxon>Bacteria</taxon>
        <taxon>Bacillati</taxon>
        <taxon>Actinomycetota</taxon>
        <taxon>Actinomycetes</taxon>
        <taxon>Pseudonocardiales</taxon>
        <taxon>Pseudonocardiaceae</taxon>
        <taxon>Crossiella</taxon>
    </lineage>
</organism>